<accession>A0A7W7H0R2</accession>
<dbReference type="RefSeq" id="WP_185042245.1">
    <property type="nucleotide sequence ID" value="NZ_BAABFG010000005.1"/>
</dbReference>
<proteinExistence type="predicted"/>
<evidence type="ECO:0000313" key="1">
    <source>
        <dbReference type="EMBL" id="MBB4741803.1"/>
    </source>
</evidence>
<dbReference type="AlphaFoldDB" id="A0A7W7H0R2"/>
<name>A0A7W7H0R2_9ACTN</name>
<sequence length="472" mass="51400">MSDRMLPGFGAVRPDPRMPARQRITATLHAPAASGGLVRRIRKLLAGYSDELGLNQDIEVRVHTDPALDRPELDILDRPVAVGLPAGPDPDAPDRADAVVQAVNRSISRALSALIDPGRALALVTDMVSIGTCSRQVARDALCYGLDNGIRLNAGELRRLIARSTPEENAATLGERLVDALAPREIVVHASAATARELTAAGADLTPLRQDLFRRTGLEFPDVRLQFAELPPGRVRLRLNDVTVGEPDLPQSAGWDALTDLLRRELYEHRAWFVRTSEVKESLITVGDIVPDMVELIEDCYPLETVSACLRILSADTEAMRNLPRLLWLMLEAGSSTADPDVVRLAETPLLSRPARRHLGDPEILAAEIRQRLDEDKWRLGSDTDRPRLIRLPARLEEQLSHSGGRGAAGRTARTFLRQVGTGPAVVVTRTAAAVGPARAMLAATPAAPAVKWVNEIPPAVALPSRLRRKRS</sequence>
<evidence type="ECO:0000313" key="2">
    <source>
        <dbReference type="Proteomes" id="UP000546162"/>
    </source>
</evidence>
<dbReference type="Proteomes" id="UP000546162">
    <property type="component" value="Unassembled WGS sequence"/>
</dbReference>
<dbReference type="EMBL" id="JACHNB010000001">
    <property type="protein sequence ID" value="MBB4741803.1"/>
    <property type="molecule type" value="Genomic_DNA"/>
</dbReference>
<organism evidence="1 2">
    <name type="scientific">Actinoplanes octamycinicus</name>
    <dbReference type="NCBI Taxonomy" id="135948"/>
    <lineage>
        <taxon>Bacteria</taxon>
        <taxon>Bacillati</taxon>
        <taxon>Actinomycetota</taxon>
        <taxon>Actinomycetes</taxon>
        <taxon>Micromonosporales</taxon>
        <taxon>Micromonosporaceae</taxon>
        <taxon>Actinoplanes</taxon>
    </lineage>
</organism>
<reference evidence="1 2" key="1">
    <citation type="submission" date="2020-08" db="EMBL/GenBank/DDBJ databases">
        <title>Sequencing the genomes of 1000 actinobacteria strains.</title>
        <authorList>
            <person name="Klenk H.-P."/>
        </authorList>
    </citation>
    <scope>NUCLEOTIDE SEQUENCE [LARGE SCALE GENOMIC DNA]</scope>
    <source>
        <strain evidence="1 2">DSM 45809</strain>
    </source>
</reference>
<gene>
    <name evidence="1" type="ORF">BJY16_005262</name>
</gene>
<protein>
    <submittedName>
        <fullName evidence="1">Uncharacterized protein</fullName>
    </submittedName>
</protein>
<keyword evidence="2" id="KW-1185">Reference proteome</keyword>
<comment type="caution">
    <text evidence="1">The sequence shown here is derived from an EMBL/GenBank/DDBJ whole genome shotgun (WGS) entry which is preliminary data.</text>
</comment>